<dbReference type="EMBL" id="CP114014">
    <property type="protein sequence ID" value="XAY07923.1"/>
    <property type="molecule type" value="Genomic_DNA"/>
</dbReference>
<dbReference type="InterPro" id="IPR053228">
    <property type="entry name" value="Stereospecific_Lipase"/>
</dbReference>
<dbReference type="RefSeq" id="WP_354699110.1">
    <property type="nucleotide sequence ID" value="NZ_CP114014.1"/>
</dbReference>
<name>A0AAU7B211_9ACTN</name>
<dbReference type="Pfam" id="PF01674">
    <property type="entry name" value="Lipase_2"/>
    <property type="match status" value="1"/>
</dbReference>
<dbReference type="SUPFAM" id="SSF53474">
    <property type="entry name" value="alpha/beta-Hydrolases"/>
    <property type="match status" value="1"/>
</dbReference>
<evidence type="ECO:0000256" key="1">
    <source>
        <dbReference type="SAM" id="SignalP"/>
    </source>
</evidence>
<dbReference type="GO" id="GO:0016042">
    <property type="term" value="P:lipid catabolic process"/>
    <property type="evidence" value="ECO:0007669"/>
    <property type="project" value="InterPro"/>
</dbReference>
<dbReference type="Gene3D" id="3.40.50.1820">
    <property type="entry name" value="alpha/beta hydrolase"/>
    <property type="match status" value="1"/>
</dbReference>
<proteinExistence type="predicted"/>
<dbReference type="InterPro" id="IPR002918">
    <property type="entry name" value="Lipase_EstA/Esterase_EstB"/>
</dbReference>
<evidence type="ECO:0008006" key="3">
    <source>
        <dbReference type="Google" id="ProtNLM"/>
    </source>
</evidence>
<evidence type="ECO:0000313" key="2">
    <source>
        <dbReference type="EMBL" id="XAY07923.1"/>
    </source>
</evidence>
<feature type="signal peptide" evidence="1">
    <location>
        <begin position="1"/>
        <end position="19"/>
    </location>
</feature>
<reference evidence="2" key="1">
    <citation type="submission" date="2022-12" db="EMBL/GenBank/DDBJ databases">
        <title>Paraconexibacter alkalitolerans sp. nov. and Baekduia alba sp. nov., isolated from soil and emended description of the genera Paraconexibacter (Chun et al., 2020) and Baekduia (An et al., 2020).</title>
        <authorList>
            <person name="Vieira S."/>
            <person name="Huber K.J."/>
            <person name="Geppert A."/>
            <person name="Wolf J."/>
            <person name="Neumann-Schaal M."/>
            <person name="Muesken M."/>
            <person name="Overmann J."/>
        </authorList>
    </citation>
    <scope>NUCLEOTIDE SEQUENCE</scope>
    <source>
        <strain evidence="2">AEG42_29</strain>
    </source>
</reference>
<dbReference type="AlphaFoldDB" id="A0AAU7B211"/>
<dbReference type="PANTHER" id="PTHR37574:SF1">
    <property type="entry name" value="LIPASE B"/>
    <property type="match status" value="1"/>
</dbReference>
<gene>
    <name evidence="2" type="ORF">DSM112329_04817</name>
</gene>
<keyword evidence="1" id="KW-0732">Signal</keyword>
<organism evidence="2">
    <name type="scientific">Paraconexibacter sp. AEG42_29</name>
    <dbReference type="NCBI Taxonomy" id="2997339"/>
    <lineage>
        <taxon>Bacteria</taxon>
        <taxon>Bacillati</taxon>
        <taxon>Actinomycetota</taxon>
        <taxon>Thermoleophilia</taxon>
        <taxon>Solirubrobacterales</taxon>
        <taxon>Paraconexibacteraceae</taxon>
        <taxon>Paraconexibacter</taxon>
    </lineage>
</organism>
<accession>A0AAU7B211</accession>
<feature type="chain" id="PRO_5043526198" description="Lipase" evidence="1">
    <location>
        <begin position="20"/>
        <end position="422"/>
    </location>
</feature>
<protein>
    <recommendedName>
        <fullName evidence="3">Lipase</fullName>
    </recommendedName>
</protein>
<dbReference type="InterPro" id="IPR029058">
    <property type="entry name" value="AB_hydrolase_fold"/>
</dbReference>
<sequence>MFRLSVRCRSALVGLAVGAAGAVTGPVATAGAAEPVFAPVDRPGPALSVPAAQLDSRLQCSPGLDGAGRAPVLLVQGTGATAKDNWSWTYQPALDKLGIAWCTIDLPDNATSDVQVAGEYVVHAIRTMHRRAGRRIAIIGHSQGGMVPRWALRFWPDTRAMVDDVIGFAPSNHGTVMARCQGGCSAAGWQQSDESSFMKALNSRQETFAGISYTNVYTRTDETVQPNQDALTGSSSLRTGDGRITNVATQDVCPAAVYEHLLVGLVDPVAYALAVDALNNDGPAAPSRVPVTTCAQALHPGINPVTGPVSAVMALQSFSSFEPKQLAAEPPLACYVTGSCAPAAAACVSKRRFVVHVPKRFRFAVRVRLNGRSLGVTGVRGRQSARVDLRGRGPARVTLKITGRSRAGGRLLTETRTYRPCR</sequence>
<dbReference type="GO" id="GO:0016787">
    <property type="term" value="F:hydrolase activity"/>
    <property type="evidence" value="ECO:0007669"/>
    <property type="project" value="InterPro"/>
</dbReference>
<dbReference type="PANTHER" id="PTHR37574">
    <property type="entry name" value="LIPASE B"/>
    <property type="match status" value="1"/>
</dbReference>
<dbReference type="KEGG" id="parq:DSM112329_04817"/>